<dbReference type="InterPro" id="IPR036589">
    <property type="entry name" value="HCY_dom_sf"/>
</dbReference>
<evidence type="ECO:0000256" key="6">
    <source>
        <dbReference type="PIRSR" id="PIRSR037505-2"/>
    </source>
</evidence>
<dbReference type="PIRSF" id="PIRSF037505">
    <property type="entry name" value="Betaine_HMT"/>
    <property type="match status" value="1"/>
</dbReference>
<protein>
    <recommendedName>
        <fullName evidence="8">Hcy-binding domain-containing protein</fullName>
    </recommendedName>
</protein>
<evidence type="ECO:0000256" key="5">
    <source>
        <dbReference type="ARBA" id="ARBA00034478"/>
    </source>
</evidence>
<dbReference type="GO" id="GO:0033528">
    <property type="term" value="P:S-methylmethionine cycle"/>
    <property type="evidence" value="ECO:0007669"/>
    <property type="project" value="TreeGrafter"/>
</dbReference>
<evidence type="ECO:0000256" key="2">
    <source>
        <dbReference type="ARBA" id="ARBA00022679"/>
    </source>
</evidence>
<evidence type="ECO:0000256" key="7">
    <source>
        <dbReference type="PROSITE-ProRule" id="PRU00333"/>
    </source>
</evidence>
<dbReference type="NCBIfam" id="NF007020">
    <property type="entry name" value="PRK09485.1"/>
    <property type="match status" value="1"/>
</dbReference>
<comment type="cofactor">
    <cofactor evidence="6">
        <name>Zn(2+)</name>
        <dbReference type="ChEBI" id="CHEBI:29105"/>
    </cofactor>
    <text evidence="6">Binds 1 zinc ion per subunit.</text>
</comment>
<keyword evidence="1 7" id="KW-0489">Methyltransferase</keyword>
<keyword evidence="3 6" id="KW-0479">Metal-binding</keyword>
<accession>A0A1B6EYQ3</accession>
<dbReference type="InterPro" id="IPR017226">
    <property type="entry name" value="BHMT-like"/>
</dbReference>
<dbReference type="PROSITE" id="PS50970">
    <property type="entry name" value="HCY"/>
    <property type="match status" value="1"/>
</dbReference>
<reference evidence="9" key="1">
    <citation type="submission" date="2015-11" db="EMBL/GenBank/DDBJ databases">
        <title>De novo transcriptome assembly of four potential Pierce s Disease insect vectors from Arizona vineyards.</title>
        <authorList>
            <person name="Tassone E.E."/>
        </authorList>
    </citation>
    <scope>NUCLEOTIDE SEQUENCE</scope>
</reference>
<dbReference type="UniPathway" id="UPA00051">
    <property type="reaction ID" value="UER00083"/>
</dbReference>
<comment type="pathway">
    <text evidence="5">Amino-acid biosynthesis; L-methionine biosynthesis via de novo pathway.</text>
</comment>
<feature type="binding site" evidence="6 7">
    <location>
        <position position="225"/>
    </location>
    <ligand>
        <name>Zn(2+)</name>
        <dbReference type="ChEBI" id="CHEBI:29105"/>
    </ligand>
</feature>
<evidence type="ECO:0000259" key="8">
    <source>
        <dbReference type="PROSITE" id="PS50970"/>
    </source>
</evidence>
<dbReference type="Gene3D" id="3.20.20.330">
    <property type="entry name" value="Homocysteine-binding-like domain"/>
    <property type="match status" value="1"/>
</dbReference>
<dbReference type="GO" id="GO:0032259">
    <property type="term" value="P:methylation"/>
    <property type="evidence" value="ECO:0007669"/>
    <property type="project" value="UniProtKB-KW"/>
</dbReference>
<feature type="domain" description="Hcy-binding" evidence="8">
    <location>
        <begin position="1"/>
        <end position="303"/>
    </location>
</feature>
<dbReference type="GO" id="GO:0008898">
    <property type="term" value="F:S-adenosylmethionine-homocysteine S-methyltransferase activity"/>
    <property type="evidence" value="ECO:0007669"/>
    <property type="project" value="TreeGrafter"/>
</dbReference>
<dbReference type="GO" id="GO:0008270">
    <property type="term" value="F:zinc ion binding"/>
    <property type="evidence" value="ECO:0007669"/>
    <property type="project" value="InterPro"/>
</dbReference>
<evidence type="ECO:0000256" key="4">
    <source>
        <dbReference type="ARBA" id="ARBA00022833"/>
    </source>
</evidence>
<organism evidence="9">
    <name type="scientific">Cuerna arida</name>
    <dbReference type="NCBI Taxonomy" id="1464854"/>
    <lineage>
        <taxon>Eukaryota</taxon>
        <taxon>Metazoa</taxon>
        <taxon>Ecdysozoa</taxon>
        <taxon>Arthropoda</taxon>
        <taxon>Hexapoda</taxon>
        <taxon>Insecta</taxon>
        <taxon>Pterygota</taxon>
        <taxon>Neoptera</taxon>
        <taxon>Paraneoptera</taxon>
        <taxon>Hemiptera</taxon>
        <taxon>Auchenorrhyncha</taxon>
        <taxon>Membracoidea</taxon>
        <taxon>Cicadellidae</taxon>
        <taxon>Cicadellinae</taxon>
        <taxon>Proconiini</taxon>
        <taxon>Cuerna</taxon>
    </lineage>
</organism>
<gene>
    <name evidence="9" type="ORF">g.8125</name>
</gene>
<dbReference type="InterPro" id="IPR003726">
    <property type="entry name" value="HCY_dom"/>
</dbReference>
<sequence>MVVLLDGSFSSQIKKYVDEKEMTNSPLWTSQFLSTDPNAVLNTHCDYINAGSQVISTNTYQASVEGFQKHLGVDVESGLGLIRQAVTLAKQAVFKCASSTNPPRQQVMIAGSVGPYGAYLHNGSEYRGEYIEDVTAQQLREWHRPRISALVAAGVDLLAVETIPAVQEAVAVLTLLREEFSDVKAWVSFTCKDKANTSHGEPFREAVMQCCQTNRSQLVAIGVNCLAPTQVSSLLASVQGLQVPFVVYPNSGETWIPGVGWTNKETCLPLVHYLPEWVSLGAQYIGGCCQTDAEDIRQCREFIDKHDMSTCGL</sequence>
<dbReference type="EMBL" id="GECZ01026798">
    <property type="protein sequence ID" value="JAS42971.1"/>
    <property type="molecule type" value="Transcribed_RNA"/>
</dbReference>
<dbReference type="InterPro" id="IPR051486">
    <property type="entry name" value="Hcy_S-methyltransferase"/>
</dbReference>
<feature type="binding site" evidence="7">
    <location>
        <position position="288"/>
    </location>
    <ligand>
        <name>Zn(2+)</name>
        <dbReference type="ChEBI" id="CHEBI:29105"/>
    </ligand>
</feature>
<evidence type="ECO:0000256" key="1">
    <source>
        <dbReference type="ARBA" id="ARBA00022603"/>
    </source>
</evidence>
<dbReference type="Pfam" id="PF02574">
    <property type="entry name" value="S-methyl_trans"/>
    <property type="match status" value="1"/>
</dbReference>
<evidence type="ECO:0000256" key="3">
    <source>
        <dbReference type="ARBA" id="ARBA00022723"/>
    </source>
</evidence>
<proteinExistence type="predicted"/>
<dbReference type="FunFam" id="3.20.20.330:FF:000002">
    <property type="entry name" value="Homocysteine S-methyltransferase"/>
    <property type="match status" value="1"/>
</dbReference>
<keyword evidence="4 6" id="KW-0862">Zinc</keyword>
<name>A0A1B6EYQ3_9HEMI</name>
<dbReference type="GO" id="GO:0009086">
    <property type="term" value="P:methionine biosynthetic process"/>
    <property type="evidence" value="ECO:0007669"/>
    <property type="project" value="InterPro"/>
</dbReference>
<dbReference type="PANTHER" id="PTHR46015:SF1">
    <property type="entry name" value="HOMOCYSTEINE S-METHYLTRANSFERASE-LIKE ISOFORM 1"/>
    <property type="match status" value="1"/>
</dbReference>
<dbReference type="AlphaFoldDB" id="A0A1B6EYQ3"/>
<feature type="binding site" evidence="7">
    <location>
        <position position="289"/>
    </location>
    <ligand>
        <name>Zn(2+)</name>
        <dbReference type="ChEBI" id="CHEBI:29105"/>
    </ligand>
</feature>
<keyword evidence="2 7" id="KW-0808">Transferase</keyword>
<dbReference type="PANTHER" id="PTHR46015">
    <property type="entry name" value="ZGC:172121"/>
    <property type="match status" value="1"/>
</dbReference>
<dbReference type="SUPFAM" id="SSF82282">
    <property type="entry name" value="Homocysteine S-methyltransferase"/>
    <property type="match status" value="1"/>
</dbReference>
<evidence type="ECO:0000313" key="9">
    <source>
        <dbReference type="EMBL" id="JAS42971.1"/>
    </source>
</evidence>